<organism evidence="2 3">
    <name type="scientific">Floridaenema fluviatile BLCC-F154</name>
    <dbReference type="NCBI Taxonomy" id="3153640"/>
    <lineage>
        <taxon>Bacteria</taxon>
        <taxon>Bacillati</taxon>
        <taxon>Cyanobacteriota</taxon>
        <taxon>Cyanophyceae</taxon>
        <taxon>Oscillatoriophycideae</taxon>
        <taxon>Aerosakkonematales</taxon>
        <taxon>Aerosakkonemataceae</taxon>
        <taxon>Floridanema</taxon>
        <taxon>Floridanema fluviatile</taxon>
    </lineage>
</organism>
<dbReference type="EMBL" id="JBHFNS010000041">
    <property type="protein sequence ID" value="MFB2935485.1"/>
    <property type="molecule type" value="Genomic_DNA"/>
</dbReference>
<feature type="compositionally biased region" description="Low complexity" evidence="1">
    <location>
        <begin position="25"/>
        <end position="58"/>
    </location>
</feature>
<protein>
    <submittedName>
        <fullName evidence="2">Uncharacterized protein</fullName>
    </submittedName>
</protein>
<feature type="compositionally biased region" description="Low complexity" evidence="1">
    <location>
        <begin position="265"/>
        <end position="277"/>
    </location>
</feature>
<feature type="compositionally biased region" description="Polar residues" evidence="1">
    <location>
        <begin position="278"/>
        <end position="287"/>
    </location>
</feature>
<comment type="caution">
    <text evidence="2">The sequence shown here is derived from an EMBL/GenBank/DDBJ whole genome shotgun (WGS) entry which is preliminary data.</text>
</comment>
<sequence length="420" mass="43919">MRQLSFIALFGTLAILVGGCGGGETETATSPTPIAPAATTPATEPTPQQSPTQPFSSPMVEPKQPAKPTPGAAAPKPAPNVIVTAPPELTPPTDPNQRTAEVQKEIDKANRDPFGLPPFELNPQQPNQNVNRTPTQTQTPNRTIPNVEGVPEARPPVVSLPSIPTTTPTTTATAPTQRNVPTVTGVPSAQAPVVRIPRRTPPRIGRGSTTAPGRAIPQAPVASVPTAPGITRRTAQPRRVSPRPTTRQTQPTQVARAPQRTQKPATRTAQNATRTAQKPQRTQTPNRTVAAAPKPAPAPTPAIVAPPAPPEIPTLPPPPDPILAKAVEVSGVVIVGSQPQAIVKAPNETTSRYVRAGQRLSNGQVLVKRIEVNEGSEPIVILEQNGVEVAKIVGERPVTTQPGTQAVTPIPVTGKSQDNV</sequence>
<evidence type="ECO:0000256" key="1">
    <source>
        <dbReference type="SAM" id="MobiDB-lite"/>
    </source>
</evidence>
<name>A0ABV4Y9J2_9CYAN</name>
<reference evidence="2 3" key="1">
    <citation type="submission" date="2024-09" db="EMBL/GenBank/DDBJ databases">
        <title>Floridaenema gen nov. (Aerosakkonemataceae, Aerosakkonematales ord. nov., Cyanobacteria) from benthic tropical and subtropical fresh waters, with the description of four new species.</title>
        <authorList>
            <person name="Moretto J.A."/>
            <person name="Berthold D.E."/>
            <person name="Lefler F.W."/>
            <person name="Huang I.-S."/>
            <person name="Laughinghouse H. IV."/>
        </authorList>
    </citation>
    <scope>NUCLEOTIDE SEQUENCE [LARGE SCALE GENOMIC DNA]</scope>
    <source>
        <strain evidence="2 3">BLCC-F154</strain>
    </source>
</reference>
<accession>A0ABV4Y9J2</accession>
<proteinExistence type="predicted"/>
<dbReference type="Proteomes" id="UP001576776">
    <property type="component" value="Unassembled WGS sequence"/>
</dbReference>
<feature type="compositionally biased region" description="Pro residues" evidence="1">
    <location>
        <begin position="294"/>
        <end position="319"/>
    </location>
</feature>
<evidence type="ECO:0000313" key="3">
    <source>
        <dbReference type="Proteomes" id="UP001576776"/>
    </source>
</evidence>
<feature type="region of interest" description="Disordered" evidence="1">
    <location>
        <begin position="24"/>
        <end position="319"/>
    </location>
</feature>
<feature type="compositionally biased region" description="Low complexity" evidence="1">
    <location>
        <begin position="122"/>
        <end position="146"/>
    </location>
</feature>
<dbReference type="PROSITE" id="PS51257">
    <property type="entry name" value="PROKAR_LIPOPROTEIN"/>
    <property type="match status" value="1"/>
</dbReference>
<evidence type="ECO:0000313" key="2">
    <source>
        <dbReference type="EMBL" id="MFB2935485.1"/>
    </source>
</evidence>
<feature type="region of interest" description="Disordered" evidence="1">
    <location>
        <begin position="400"/>
        <end position="420"/>
    </location>
</feature>
<gene>
    <name evidence="2" type="ORF">ACE1B6_09410</name>
</gene>
<keyword evidence="3" id="KW-1185">Reference proteome</keyword>
<dbReference type="RefSeq" id="WP_413257000.1">
    <property type="nucleotide sequence ID" value="NZ_JBHFNS010000041.1"/>
</dbReference>
<feature type="compositionally biased region" description="Low complexity" evidence="1">
    <location>
        <begin position="237"/>
        <end position="254"/>
    </location>
</feature>
<feature type="compositionally biased region" description="Basic and acidic residues" evidence="1">
    <location>
        <begin position="101"/>
        <end position="111"/>
    </location>
</feature>
<feature type="compositionally biased region" description="Low complexity" evidence="1">
    <location>
        <begin position="164"/>
        <end position="176"/>
    </location>
</feature>
<feature type="compositionally biased region" description="Polar residues" evidence="1">
    <location>
        <begin position="177"/>
        <end position="187"/>
    </location>
</feature>